<evidence type="ECO:0000313" key="3">
    <source>
        <dbReference type="Proteomes" id="UP001596496"/>
    </source>
</evidence>
<keyword evidence="3" id="KW-1185">Reference proteome</keyword>
<dbReference type="Gene3D" id="1.10.260.40">
    <property type="entry name" value="lambda repressor-like DNA-binding domains"/>
    <property type="match status" value="1"/>
</dbReference>
<feature type="domain" description="HTH cro/C1-type" evidence="1">
    <location>
        <begin position="30"/>
        <end position="83"/>
    </location>
</feature>
<dbReference type="InterPro" id="IPR041413">
    <property type="entry name" value="MLTR_LBD"/>
</dbReference>
<protein>
    <submittedName>
        <fullName evidence="2">Helix-turn-helix domain-containing protein</fullName>
    </submittedName>
</protein>
<dbReference type="PANTHER" id="PTHR35010:SF2">
    <property type="entry name" value="BLL4672 PROTEIN"/>
    <property type="match status" value="1"/>
</dbReference>
<dbReference type="SUPFAM" id="SSF47413">
    <property type="entry name" value="lambda repressor-like DNA-binding domains"/>
    <property type="match status" value="1"/>
</dbReference>
<dbReference type="Pfam" id="PF17765">
    <property type="entry name" value="MLTR_LBD"/>
    <property type="match status" value="1"/>
</dbReference>
<comment type="caution">
    <text evidence="2">The sequence shown here is derived from an EMBL/GenBank/DDBJ whole genome shotgun (WGS) entry which is preliminary data.</text>
</comment>
<dbReference type="InterPro" id="IPR001387">
    <property type="entry name" value="Cro/C1-type_HTH"/>
</dbReference>
<sequence>MATTAELREFLRSRRARLSPADVNLPVRDERRRVQGLRREELALLAGVSVDYYTRLEQGRASNVSSQVLAAVAEALHLDPLERRHLFDLVRTASGPAVDLGSAERPRARPALRMMLDALDPVPAVLHGPCLDVVAINRMGKVLLDDFTAPDVGRNMLRWMFLNPKARQVYPDWATIAEQMVAILRVAAGQGMHDPYLGRLVDDLGSRSPEFARFWADYRVYQHTHGTKRMHHPHVGIMTLNYESLVPPTDPGMWLILYSAATGSPSEDKLKSLSEWAAS</sequence>
<dbReference type="EMBL" id="JBHTCG010000008">
    <property type="protein sequence ID" value="MFC7383530.1"/>
    <property type="molecule type" value="Genomic_DNA"/>
</dbReference>
<organism evidence="2 3">
    <name type="scientific">Sphaerisporangium rhizosphaerae</name>
    <dbReference type="NCBI Taxonomy" id="2269375"/>
    <lineage>
        <taxon>Bacteria</taxon>
        <taxon>Bacillati</taxon>
        <taxon>Actinomycetota</taxon>
        <taxon>Actinomycetes</taxon>
        <taxon>Streptosporangiales</taxon>
        <taxon>Streptosporangiaceae</taxon>
        <taxon>Sphaerisporangium</taxon>
    </lineage>
</organism>
<proteinExistence type="predicted"/>
<dbReference type="RefSeq" id="WP_380827023.1">
    <property type="nucleotide sequence ID" value="NZ_JBHTCG010000008.1"/>
</dbReference>
<gene>
    <name evidence="2" type="ORF">ACFQSB_15015</name>
</gene>
<dbReference type="Proteomes" id="UP001596496">
    <property type="component" value="Unassembled WGS sequence"/>
</dbReference>
<dbReference type="Pfam" id="PF13560">
    <property type="entry name" value="HTH_31"/>
    <property type="match status" value="1"/>
</dbReference>
<dbReference type="PROSITE" id="PS50943">
    <property type="entry name" value="HTH_CROC1"/>
    <property type="match status" value="1"/>
</dbReference>
<dbReference type="SMART" id="SM00530">
    <property type="entry name" value="HTH_XRE"/>
    <property type="match status" value="1"/>
</dbReference>
<dbReference type="CDD" id="cd00093">
    <property type="entry name" value="HTH_XRE"/>
    <property type="match status" value="1"/>
</dbReference>
<dbReference type="PANTHER" id="PTHR35010">
    <property type="entry name" value="BLL4672 PROTEIN-RELATED"/>
    <property type="match status" value="1"/>
</dbReference>
<dbReference type="Gene3D" id="3.30.450.180">
    <property type="match status" value="1"/>
</dbReference>
<evidence type="ECO:0000259" key="1">
    <source>
        <dbReference type="PROSITE" id="PS50943"/>
    </source>
</evidence>
<accession>A0ABW2P5T8</accession>
<evidence type="ECO:0000313" key="2">
    <source>
        <dbReference type="EMBL" id="MFC7383530.1"/>
    </source>
</evidence>
<name>A0ABW2P5T8_9ACTN</name>
<dbReference type="InterPro" id="IPR010982">
    <property type="entry name" value="Lambda_DNA-bd_dom_sf"/>
</dbReference>
<reference evidence="3" key="1">
    <citation type="journal article" date="2019" name="Int. J. Syst. Evol. Microbiol.">
        <title>The Global Catalogue of Microorganisms (GCM) 10K type strain sequencing project: providing services to taxonomists for standard genome sequencing and annotation.</title>
        <authorList>
            <consortium name="The Broad Institute Genomics Platform"/>
            <consortium name="The Broad Institute Genome Sequencing Center for Infectious Disease"/>
            <person name="Wu L."/>
            <person name="Ma J."/>
        </authorList>
    </citation>
    <scope>NUCLEOTIDE SEQUENCE [LARGE SCALE GENOMIC DNA]</scope>
    <source>
        <strain evidence="3">CECT 7649</strain>
    </source>
</reference>